<dbReference type="Pfam" id="PF11445">
    <property type="entry name" value="DUF2894"/>
    <property type="match status" value="1"/>
</dbReference>
<proteinExistence type="predicted"/>
<gene>
    <name evidence="1" type="ORF">H9L24_02080</name>
</gene>
<dbReference type="KEGG" id="amon:H9L24_02080"/>
<keyword evidence="2" id="KW-1185">Reference proteome</keyword>
<accession>A0A7H0HGY9</accession>
<dbReference type="InterPro" id="IPR021549">
    <property type="entry name" value="DUF2894"/>
</dbReference>
<evidence type="ECO:0000313" key="2">
    <source>
        <dbReference type="Proteomes" id="UP000516057"/>
    </source>
</evidence>
<dbReference type="EMBL" id="CP060790">
    <property type="protein sequence ID" value="QNP59805.1"/>
    <property type="molecule type" value="Genomic_DNA"/>
</dbReference>
<reference evidence="1 2" key="1">
    <citation type="submission" date="2020-08" db="EMBL/GenBank/DDBJ databases">
        <title>Genome sequence of Acidovorax monticola KACC 19171T.</title>
        <authorList>
            <person name="Hyun D.-W."/>
            <person name="Bae J.-W."/>
        </authorList>
    </citation>
    <scope>NUCLEOTIDE SEQUENCE [LARGE SCALE GENOMIC DNA]</scope>
    <source>
        <strain evidence="1 2">KACC 19171</strain>
    </source>
</reference>
<name>A0A7H0HGY9_9BURK</name>
<sequence>MQGADRIDPVRFLLLEALARRAAAQTGEARRLLDARLAALIDGYQGAMAAATDRVDAPSASGVRRGALGELVDELARDARPASAQGPTPPATLPRAGGPQELKALQRFHGTWSRLSAEQRLRQALAHVPPQAGPLNSHHLMHRALVLMRDTSPAYLQRFVAHVDTLLWLDQLQSALVAVPTRAERRRRAGRS</sequence>
<dbReference type="AlphaFoldDB" id="A0A7H0HGY9"/>
<dbReference type="Proteomes" id="UP000516057">
    <property type="component" value="Chromosome"/>
</dbReference>
<organism evidence="1 2">
    <name type="scientific">Paenacidovorax monticola</name>
    <dbReference type="NCBI Taxonomy" id="1926868"/>
    <lineage>
        <taxon>Bacteria</taxon>
        <taxon>Pseudomonadati</taxon>
        <taxon>Pseudomonadota</taxon>
        <taxon>Betaproteobacteria</taxon>
        <taxon>Burkholderiales</taxon>
        <taxon>Comamonadaceae</taxon>
        <taxon>Paenacidovorax</taxon>
    </lineage>
</organism>
<evidence type="ECO:0000313" key="1">
    <source>
        <dbReference type="EMBL" id="QNP59805.1"/>
    </source>
</evidence>
<protein>
    <submittedName>
        <fullName evidence="1">DUF2894 domain-containing protein</fullName>
    </submittedName>
</protein>